<dbReference type="STRING" id="189381.GCA_900166615_02093"/>
<feature type="domain" description="Nucleoside transporter/FeoB GTPase Gate" evidence="2">
    <location>
        <begin position="17"/>
        <end position="99"/>
    </location>
</feature>
<accession>A0A0M0G1Q4</accession>
<feature type="transmembrane region" description="Helical" evidence="1">
    <location>
        <begin position="281"/>
        <end position="299"/>
    </location>
</feature>
<evidence type="ECO:0000313" key="3">
    <source>
        <dbReference type="EMBL" id="KON83703.1"/>
    </source>
</evidence>
<evidence type="ECO:0000256" key="1">
    <source>
        <dbReference type="SAM" id="Phobius"/>
    </source>
</evidence>
<feature type="transmembrane region" description="Helical" evidence="1">
    <location>
        <begin position="22"/>
        <end position="43"/>
    </location>
</feature>
<comment type="caution">
    <text evidence="3">The sequence shown here is derived from an EMBL/GenBank/DDBJ whole genome shotgun (WGS) entry which is preliminary data.</text>
</comment>
<dbReference type="Proteomes" id="UP000037405">
    <property type="component" value="Unassembled WGS sequence"/>
</dbReference>
<organism evidence="3 4">
    <name type="scientific">Rossellomorea marisflavi</name>
    <dbReference type="NCBI Taxonomy" id="189381"/>
    <lineage>
        <taxon>Bacteria</taxon>
        <taxon>Bacillati</taxon>
        <taxon>Bacillota</taxon>
        <taxon>Bacilli</taxon>
        <taxon>Bacillales</taxon>
        <taxon>Bacillaceae</taxon>
        <taxon>Rossellomorea</taxon>
    </lineage>
</organism>
<dbReference type="OrthoDB" id="9779080at2"/>
<protein>
    <submittedName>
        <fullName evidence="3">Membrane protein</fullName>
    </submittedName>
</protein>
<feature type="transmembrane region" description="Helical" evidence="1">
    <location>
        <begin position="85"/>
        <end position="103"/>
    </location>
</feature>
<dbReference type="Pfam" id="PF07670">
    <property type="entry name" value="Gate"/>
    <property type="match status" value="2"/>
</dbReference>
<sequence>MLGSIRTGGLVGLKTTWSLGKVIFPITLLVFILQYTPVLPWVMDRIAPFMKILGLSGDAAIPLVLGNFLNLYAGIGGILSLDLTVKEVFIIAVMLSFSHNLFIESTVASKVGVKIWLILIVRIGLALLSAIVINLVWDGGAELAQYGMMPAEQADPHGWGQIILLGLQKAGYGVIQLAIIVIPLMMIIQIMKDLKWMDVFSRWMAPITHALGMNANTSSTMVTGLVVGLAYGAGVMIQAVKEEGVSKRDVTLAFIFLVACHAVVEDTLIFIPLGIPVWPLLAIRLTTAILLTVTIAYFWRKVDVKKEKERQYEEDYNHTV</sequence>
<keyword evidence="1" id="KW-1133">Transmembrane helix</keyword>
<feature type="transmembrane region" description="Helical" evidence="1">
    <location>
        <begin position="221"/>
        <end position="240"/>
    </location>
</feature>
<feature type="transmembrane region" description="Helical" evidence="1">
    <location>
        <begin position="170"/>
        <end position="187"/>
    </location>
</feature>
<evidence type="ECO:0000313" key="4">
    <source>
        <dbReference type="Proteomes" id="UP000037405"/>
    </source>
</evidence>
<reference evidence="4" key="1">
    <citation type="submission" date="2015-07" db="EMBL/GenBank/DDBJ databases">
        <title>Fjat-14235 jcm11544.</title>
        <authorList>
            <person name="Liu B."/>
            <person name="Wang J."/>
            <person name="Zhu Y."/>
            <person name="Liu G."/>
            <person name="Chen Q."/>
            <person name="Chen Z."/>
            <person name="Lan J."/>
            <person name="Che J."/>
            <person name="Ge C."/>
            <person name="Shi H."/>
            <person name="Pan Z."/>
            <person name="Liu X."/>
        </authorList>
    </citation>
    <scope>NUCLEOTIDE SEQUENCE [LARGE SCALE GENOMIC DNA]</scope>
    <source>
        <strain evidence="4">JCM 11544</strain>
    </source>
</reference>
<keyword evidence="1" id="KW-0472">Membrane</keyword>
<gene>
    <name evidence="3" type="ORF">AF331_16165</name>
</gene>
<proteinExistence type="predicted"/>
<feature type="domain" description="Nucleoside transporter/FeoB GTPase Gate" evidence="2">
    <location>
        <begin position="175"/>
        <end position="264"/>
    </location>
</feature>
<feature type="transmembrane region" description="Helical" evidence="1">
    <location>
        <begin position="55"/>
        <end position="79"/>
    </location>
</feature>
<feature type="transmembrane region" description="Helical" evidence="1">
    <location>
        <begin position="115"/>
        <end position="137"/>
    </location>
</feature>
<keyword evidence="1" id="KW-0812">Transmembrane</keyword>
<dbReference type="RefSeq" id="WP_053429119.1">
    <property type="nucleotide sequence ID" value="NZ_LGUE01000005.1"/>
</dbReference>
<evidence type="ECO:0000259" key="2">
    <source>
        <dbReference type="Pfam" id="PF07670"/>
    </source>
</evidence>
<dbReference type="EMBL" id="LGUE01000005">
    <property type="protein sequence ID" value="KON83703.1"/>
    <property type="molecule type" value="Genomic_DNA"/>
</dbReference>
<dbReference type="InterPro" id="IPR011642">
    <property type="entry name" value="Gate_dom"/>
</dbReference>
<name>A0A0M0G1Q4_9BACI</name>
<dbReference type="PATRIC" id="fig|189381.12.peg.4224"/>
<feature type="transmembrane region" description="Helical" evidence="1">
    <location>
        <begin position="252"/>
        <end position="275"/>
    </location>
</feature>
<keyword evidence="4" id="KW-1185">Reference proteome</keyword>
<dbReference type="AlphaFoldDB" id="A0A0M0G1Q4"/>